<reference evidence="2 3" key="1">
    <citation type="journal article" date="2012" name="Stand. Genomic Sci.">
        <title>Complete genome sequence of the melanogenic marine bacterium Marinomonas mediterranea type strain (MMB-1(T)).</title>
        <authorList>
            <person name="Lucas-Elio P."/>
            <person name="Goodwin L."/>
            <person name="Woyke T."/>
            <person name="Pitluck S."/>
            <person name="Nolan M."/>
            <person name="Kyrpides N.C."/>
            <person name="Detter J.C."/>
            <person name="Copeland A."/>
            <person name="Teshima H."/>
            <person name="Bruce D."/>
            <person name="Detter C."/>
            <person name="Tapia R."/>
            <person name="Han S."/>
            <person name="Land M.L."/>
            <person name="Ivanova N."/>
            <person name="Mikhailova N."/>
            <person name="Johnston A.W."/>
            <person name="Sanchez-Amat A."/>
        </authorList>
    </citation>
    <scope>NUCLEOTIDE SEQUENCE [LARGE SCALE GENOMIC DNA]</scope>
    <source>
        <strain evidence="3">ATCC 700492 / JCM 21426 / NBRC 103028 / MMB-1</strain>
    </source>
</reference>
<evidence type="ECO:0000313" key="3">
    <source>
        <dbReference type="Proteomes" id="UP000001062"/>
    </source>
</evidence>
<dbReference type="HOGENOM" id="CLU_2081985_0_0_6"/>
<proteinExistence type="predicted"/>
<evidence type="ECO:0000256" key="1">
    <source>
        <dbReference type="SAM" id="Phobius"/>
    </source>
</evidence>
<gene>
    <name evidence="2" type="ordered locus">Marme_1665</name>
</gene>
<dbReference type="OrthoDB" id="7066411at2"/>
<evidence type="ECO:0000313" key="2">
    <source>
        <dbReference type="EMBL" id="ADZ90926.1"/>
    </source>
</evidence>
<dbReference type="EMBL" id="CP002583">
    <property type="protein sequence ID" value="ADZ90926.1"/>
    <property type="molecule type" value="Genomic_DNA"/>
</dbReference>
<dbReference type="Proteomes" id="UP000001062">
    <property type="component" value="Chromosome"/>
</dbReference>
<feature type="transmembrane region" description="Helical" evidence="1">
    <location>
        <begin position="48"/>
        <end position="71"/>
    </location>
</feature>
<sequence length="117" mass="12621" precursor="true">MNRVLIQKGIGAALILSGVALLVLKISSASEAQQSWDFWASPESGGMLFVGAVALELVFLVSRFTLGYFVYQCKNMGPWLFYPLALLTSVSGLSGIVLVAAVLALRFWQGRVHASKT</sequence>
<protein>
    <submittedName>
        <fullName evidence="2">Uncharacterized protein</fullName>
    </submittedName>
</protein>
<keyword evidence="1" id="KW-0812">Transmembrane</keyword>
<dbReference type="AlphaFoldDB" id="F2JZS2"/>
<keyword evidence="1" id="KW-1133">Transmembrane helix</keyword>
<organism evidence="2 3">
    <name type="scientific">Marinomonas mediterranea (strain ATCC 700492 / JCM 21426 / NBRC 103028 / MMB-1)</name>
    <dbReference type="NCBI Taxonomy" id="717774"/>
    <lineage>
        <taxon>Bacteria</taxon>
        <taxon>Pseudomonadati</taxon>
        <taxon>Pseudomonadota</taxon>
        <taxon>Gammaproteobacteria</taxon>
        <taxon>Oceanospirillales</taxon>
        <taxon>Oceanospirillaceae</taxon>
        <taxon>Marinomonas</taxon>
    </lineage>
</organism>
<dbReference type="RefSeq" id="WP_013660831.1">
    <property type="nucleotide sequence ID" value="NC_015276.1"/>
</dbReference>
<accession>F2JZS2</accession>
<dbReference type="KEGG" id="mme:Marme_1665"/>
<feature type="transmembrane region" description="Helical" evidence="1">
    <location>
        <begin position="83"/>
        <end position="108"/>
    </location>
</feature>
<dbReference type="PATRIC" id="fig|717774.3.peg.1727"/>
<keyword evidence="3" id="KW-1185">Reference proteome</keyword>
<name>F2JZS2_MARM1</name>
<keyword evidence="1" id="KW-0472">Membrane</keyword>
<dbReference type="STRING" id="717774.Marme_1665"/>